<evidence type="ECO:0000313" key="3">
    <source>
        <dbReference type="EMBL" id="GGL05429.1"/>
    </source>
</evidence>
<evidence type="ECO:0000313" key="4">
    <source>
        <dbReference type="Proteomes" id="UP000656042"/>
    </source>
</evidence>
<comment type="caution">
    <text evidence="3">The sequence shown here is derived from an EMBL/GenBank/DDBJ whole genome shotgun (WGS) entry which is preliminary data.</text>
</comment>
<accession>A0A8J3C438</accession>
<keyword evidence="2" id="KW-1133">Transmembrane helix</keyword>
<reference evidence="3" key="2">
    <citation type="submission" date="2020-09" db="EMBL/GenBank/DDBJ databases">
        <authorList>
            <person name="Sun Q."/>
            <person name="Zhou Y."/>
        </authorList>
    </citation>
    <scope>NUCLEOTIDE SEQUENCE</scope>
    <source>
        <strain evidence="3">CGMCC 4.7299</strain>
    </source>
</reference>
<keyword evidence="4" id="KW-1185">Reference proteome</keyword>
<evidence type="ECO:0000256" key="2">
    <source>
        <dbReference type="SAM" id="Phobius"/>
    </source>
</evidence>
<keyword evidence="2" id="KW-0472">Membrane</keyword>
<dbReference type="Proteomes" id="UP000656042">
    <property type="component" value="Unassembled WGS sequence"/>
</dbReference>
<feature type="region of interest" description="Disordered" evidence="1">
    <location>
        <begin position="1"/>
        <end position="25"/>
    </location>
</feature>
<dbReference type="RefSeq" id="WP_229716046.1">
    <property type="nucleotide sequence ID" value="NZ_BMMX01000024.1"/>
</dbReference>
<name>A0A8J3C438_9ACTN</name>
<feature type="compositionally biased region" description="Pro residues" evidence="1">
    <location>
        <begin position="10"/>
        <end position="22"/>
    </location>
</feature>
<dbReference type="AlphaFoldDB" id="A0A8J3C438"/>
<feature type="transmembrane region" description="Helical" evidence="2">
    <location>
        <begin position="69"/>
        <end position="91"/>
    </location>
</feature>
<proteinExistence type="predicted"/>
<feature type="transmembrane region" description="Helical" evidence="2">
    <location>
        <begin position="45"/>
        <end position="63"/>
    </location>
</feature>
<organism evidence="3 4">
    <name type="scientific">Mangrovihabitans endophyticus</name>
    <dbReference type="NCBI Taxonomy" id="1751298"/>
    <lineage>
        <taxon>Bacteria</taxon>
        <taxon>Bacillati</taxon>
        <taxon>Actinomycetota</taxon>
        <taxon>Actinomycetes</taxon>
        <taxon>Micromonosporales</taxon>
        <taxon>Micromonosporaceae</taxon>
        <taxon>Mangrovihabitans</taxon>
    </lineage>
</organism>
<gene>
    <name evidence="3" type="ORF">GCM10012284_44850</name>
</gene>
<reference evidence="3" key="1">
    <citation type="journal article" date="2014" name="Int. J. Syst. Evol. Microbiol.">
        <title>Complete genome sequence of Corynebacterium casei LMG S-19264T (=DSM 44701T), isolated from a smear-ripened cheese.</title>
        <authorList>
            <consortium name="US DOE Joint Genome Institute (JGI-PGF)"/>
            <person name="Walter F."/>
            <person name="Albersmeier A."/>
            <person name="Kalinowski J."/>
            <person name="Ruckert C."/>
        </authorList>
    </citation>
    <scope>NUCLEOTIDE SEQUENCE</scope>
    <source>
        <strain evidence="3">CGMCC 4.7299</strain>
    </source>
</reference>
<keyword evidence="2" id="KW-0812">Transmembrane</keyword>
<sequence>MSEQGGWPPAAAPPPGWRPQPPTLLSSQAARPTYREPFPVRGPQLTAGVGAALAWFALFGMLGRDLLTYAWWTVAAAISAWIVATMLMILGDRGVATGIALTAAGGLSIATAVVAVRWITTNDWPLW</sequence>
<evidence type="ECO:0000256" key="1">
    <source>
        <dbReference type="SAM" id="MobiDB-lite"/>
    </source>
</evidence>
<feature type="transmembrane region" description="Helical" evidence="2">
    <location>
        <begin position="98"/>
        <end position="119"/>
    </location>
</feature>
<protein>
    <submittedName>
        <fullName evidence="3">Uncharacterized protein</fullName>
    </submittedName>
</protein>
<dbReference type="EMBL" id="BMMX01000024">
    <property type="protein sequence ID" value="GGL05429.1"/>
    <property type="molecule type" value="Genomic_DNA"/>
</dbReference>